<reference evidence="2 3" key="1">
    <citation type="journal article" date="2018" name="Sci. Rep.">
        <title>Genomic signatures of local adaptation to the degree of environmental predictability in rotifers.</title>
        <authorList>
            <person name="Franch-Gras L."/>
            <person name="Hahn C."/>
            <person name="Garcia-Roger E.M."/>
            <person name="Carmona M.J."/>
            <person name="Serra M."/>
            <person name="Gomez A."/>
        </authorList>
    </citation>
    <scope>NUCLEOTIDE SEQUENCE [LARGE SCALE GENOMIC DNA]</scope>
    <source>
        <strain evidence="2">HYR1</strain>
    </source>
</reference>
<organism evidence="2 3">
    <name type="scientific">Brachionus plicatilis</name>
    <name type="common">Marine rotifer</name>
    <name type="synonym">Brachionus muelleri</name>
    <dbReference type="NCBI Taxonomy" id="10195"/>
    <lineage>
        <taxon>Eukaryota</taxon>
        <taxon>Metazoa</taxon>
        <taxon>Spiralia</taxon>
        <taxon>Gnathifera</taxon>
        <taxon>Rotifera</taxon>
        <taxon>Eurotatoria</taxon>
        <taxon>Monogononta</taxon>
        <taxon>Pseudotrocha</taxon>
        <taxon>Ploima</taxon>
        <taxon>Brachionidae</taxon>
        <taxon>Brachionus</taxon>
    </lineage>
</organism>
<feature type="transmembrane region" description="Helical" evidence="1">
    <location>
        <begin position="35"/>
        <end position="57"/>
    </location>
</feature>
<proteinExistence type="predicted"/>
<gene>
    <name evidence="2" type="ORF">BpHYR1_023230</name>
</gene>
<evidence type="ECO:0000313" key="3">
    <source>
        <dbReference type="Proteomes" id="UP000276133"/>
    </source>
</evidence>
<dbReference type="AlphaFoldDB" id="A0A3M7ST03"/>
<comment type="caution">
    <text evidence="2">The sequence shown here is derived from an EMBL/GenBank/DDBJ whole genome shotgun (WGS) entry which is preliminary data.</text>
</comment>
<sequence>MFANKKNKILLCDLYTKIKLTKFSIPFILKSTPKIIIFSFLKNIIAFYVIILVSFFIQMFKFKMIGKKH</sequence>
<keyword evidence="1" id="KW-0472">Membrane</keyword>
<protein>
    <submittedName>
        <fullName evidence="2">Uncharacterized protein</fullName>
    </submittedName>
</protein>
<keyword evidence="1" id="KW-1133">Transmembrane helix</keyword>
<evidence type="ECO:0000256" key="1">
    <source>
        <dbReference type="SAM" id="Phobius"/>
    </source>
</evidence>
<evidence type="ECO:0000313" key="2">
    <source>
        <dbReference type="EMBL" id="RNA38822.1"/>
    </source>
</evidence>
<dbReference type="Proteomes" id="UP000276133">
    <property type="component" value="Unassembled WGS sequence"/>
</dbReference>
<dbReference type="EMBL" id="REGN01000817">
    <property type="protein sequence ID" value="RNA38822.1"/>
    <property type="molecule type" value="Genomic_DNA"/>
</dbReference>
<keyword evidence="1" id="KW-0812">Transmembrane</keyword>
<accession>A0A3M7ST03</accession>
<name>A0A3M7ST03_BRAPC</name>
<keyword evidence="3" id="KW-1185">Reference proteome</keyword>